<name>A0AAJ0BQX1_9PEZI</name>
<evidence type="ECO:0000313" key="4">
    <source>
        <dbReference type="Proteomes" id="UP001244011"/>
    </source>
</evidence>
<feature type="region of interest" description="Disordered" evidence="1">
    <location>
        <begin position="85"/>
        <end position="129"/>
    </location>
</feature>
<dbReference type="PROSITE" id="PS00036">
    <property type="entry name" value="BZIP_BASIC"/>
    <property type="match status" value="1"/>
</dbReference>
<comment type="caution">
    <text evidence="3">The sequence shown here is derived from an EMBL/GenBank/DDBJ whole genome shotgun (WGS) entry which is preliminary data.</text>
</comment>
<dbReference type="EMBL" id="MU839035">
    <property type="protein sequence ID" value="KAK1762631.1"/>
    <property type="molecule type" value="Genomic_DNA"/>
</dbReference>
<feature type="compositionally biased region" description="Polar residues" evidence="1">
    <location>
        <begin position="92"/>
        <end position="124"/>
    </location>
</feature>
<dbReference type="Proteomes" id="UP001244011">
    <property type="component" value="Unassembled WGS sequence"/>
</dbReference>
<gene>
    <name evidence="3" type="ORF">QBC33DRAFT_258580</name>
</gene>
<feature type="region of interest" description="Disordered" evidence="1">
    <location>
        <begin position="1"/>
        <end position="25"/>
    </location>
</feature>
<dbReference type="RefSeq" id="XP_060278844.1">
    <property type="nucleotide sequence ID" value="XM_060423084.1"/>
</dbReference>
<accession>A0AAJ0BQX1</accession>
<dbReference type="GO" id="GO:0003700">
    <property type="term" value="F:DNA-binding transcription factor activity"/>
    <property type="evidence" value="ECO:0007669"/>
    <property type="project" value="InterPro"/>
</dbReference>
<dbReference type="PANTHER" id="PTHR42070">
    <property type="entry name" value="FILAMENT ASSOCIATED PROTEIN, PUTATIVE (AFU_ORTHOLOGUE AFUA_8G06630)-RELATED"/>
    <property type="match status" value="1"/>
</dbReference>
<sequence length="179" mass="19818">MPRKYQTPASKIQNRESQRRSRARHRELMEDLRKRLEAHERRGVEASLEMQMAARAILVENQRLRSLLALHGISSEEIDSYLASSRLPDTGGSETHSGVSCITGETTRSRQPPASSQARNTSLHSQRRGFSVAEPSIVRRFPSSSATLSPILASSPAAERCTSSDTSLYAPIDVIAPDY</sequence>
<evidence type="ECO:0000259" key="2">
    <source>
        <dbReference type="PROSITE" id="PS00036"/>
    </source>
</evidence>
<keyword evidence="4" id="KW-1185">Reference proteome</keyword>
<proteinExistence type="predicted"/>
<organism evidence="3 4">
    <name type="scientific">Phialemonium atrogriseum</name>
    <dbReference type="NCBI Taxonomy" id="1093897"/>
    <lineage>
        <taxon>Eukaryota</taxon>
        <taxon>Fungi</taxon>
        <taxon>Dikarya</taxon>
        <taxon>Ascomycota</taxon>
        <taxon>Pezizomycotina</taxon>
        <taxon>Sordariomycetes</taxon>
        <taxon>Sordariomycetidae</taxon>
        <taxon>Cephalothecales</taxon>
        <taxon>Cephalothecaceae</taxon>
        <taxon>Phialemonium</taxon>
    </lineage>
</organism>
<dbReference type="CDD" id="cd14688">
    <property type="entry name" value="bZIP_YAP"/>
    <property type="match status" value="1"/>
</dbReference>
<evidence type="ECO:0000313" key="3">
    <source>
        <dbReference type="EMBL" id="KAK1762631.1"/>
    </source>
</evidence>
<reference evidence="3" key="1">
    <citation type="submission" date="2023-06" db="EMBL/GenBank/DDBJ databases">
        <title>Genome-scale phylogeny and comparative genomics of the fungal order Sordariales.</title>
        <authorList>
            <consortium name="Lawrence Berkeley National Laboratory"/>
            <person name="Hensen N."/>
            <person name="Bonometti L."/>
            <person name="Westerberg I."/>
            <person name="Brannstrom I.O."/>
            <person name="Guillou S."/>
            <person name="Cros-Aarteil S."/>
            <person name="Calhoun S."/>
            <person name="Haridas S."/>
            <person name="Kuo A."/>
            <person name="Mondo S."/>
            <person name="Pangilinan J."/>
            <person name="Riley R."/>
            <person name="Labutti K."/>
            <person name="Andreopoulos B."/>
            <person name="Lipzen A."/>
            <person name="Chen C."/>
            <person name="Yanf M."/>
            <person name="Daum C."/>
            <person name="Ng V."/>
            <person name="Clum A."/>
            <person name="Steindorff A."/>
            <person name="Ohm R."/>
            <person name="Martin F."/>
            <person name="Silar P."/>
            <person name="Natvig D."/>
            <person name="Lalanne C."/>
            <person name="Gautier V."/>
            <person name="Ament-Velasquez S.L."/>
            <person name="Kruys A."/>
            <person name="Hutchinson M.I."/>
            <person name="Powell A.J."/>
            <person name="Barry K."/>
            <person name="Miller A.N."/>
            <person name="Grigoriev I.V."/>
            <person name="Debuchy R."/>
            <person name="Gladieux P."/>
            <person name="Thoren M.H."/>
            <person name="Johannesson H."/>
        </authorList>
    </citation>
    <scope>NUCLEOTIDE SEQUENCE</scope>
    <source>
        <strain evidence="3">8032-3</strain>
    </source>
</reference>
<evidence type="ECO:0000256" key="1">
    <source>
        <dbReference type="SAM" id="MobiDB-lite"/>
    </source>
</evidence>
<feature type="domain" description="BZIP" evidence="2">
    <location>
        <begin position="11"/>
        <end position="24"/>
    </location>
</feature>
<dbReference type="InterPro" id="IPR004827">
    <property type="entry name" value="bZIP"/>
</dbReference>
<dbReference type="PANTHER" id="PTHR42070:SF1">
    <property type="entry name" value="FILAMENT ASSOCIATED PROTEIN, PUTATIVE (AFU_ORTHOLOGUE AFUA_8G06630)-RELATED"/>
    <property type="match status" value="1"/>
</dbReference>
<protein>
    <recommendedName>
        <fullName evidence="2">BZIP domain-containing protein</fullName>
    </recommendedName>
</protein>
<dbReference type="AlphaFoldDB" id="A0AAJ0BQX1"/>
<dbReference type="GeneID" id="85306271"/>